<dbReference type="PRINTS" id="PR00632">
    <property type="entry name" value="SONICHHOG"/>
</dbReference>
<keyword evidence="9 14" id="KW-0068">Autocatalytic cleavage</keyword>
<keyword evidence="11 14" id="KW-0472">Membrane</keyword>
<evidence type="ECO:0000256" key="1">
    <source>
        <dbReference type="ARBA" id="ARBA00010649"/>
    </source>
</evidence>
<evidence type="ECO:0000256" key="2">
    <source>
        <dbReference type="ARBA" id="ARBA00022473"/>
    </source>
</evidence>
<organism evidence="18 19">
    <name type="scientific">Desmophyllum pertusum</name>
    <dbReference type="NCBI Taxonomy" id="174260"/>
    <lineage>
        <taxon>Eukaryota</taxon>
        <taxon>Metazoa</taxon>
        <taxon>Cnidaria</taxon>
        <taxon>Anthozoa</taxon>
        <taxon>Hexacorallia</taxon>
        <taxon>Scleractinia</taxon>
        <taxon>Caryophylliina</taxon>
        <taxon>Caryophylliidae</taxon>
        <taxon>Desmophyllum</taxon>
    </lineage>
</organism>
<dbReference type="SUPFAM" id="SSF55166">
    <property type="entry name" value="Hedgehog/DD-peptidase"/>
    <property type="match status" value="1"/>
</dbReference>
<dbReference type="PANTHER" id="PTHR11889">
    <property type="entry name" value="HEDGEHOG"/>
    <property type="match status" value="1"/>
</dbReference>
<evidence type="ECO:0000256" key="11">
    <source>
        <dbReference type="ARBA" id="ARBA00023136"/>
    </source>
</evidence>
<dbReference type="GO" id="GO:0005615">
    <property type="term" value="C:extracellular space"/>
    <property type="evidence" value="ECO:0007669"/>
    <property type="project" value="TreeGrafter"/>
</dbReference>
<dbReference type="PROSITE" id="PS51257">
    <property type="entry name" value="PROKAR_LIPOPROTEIN"/>
    <property type="match status" value="1"/>
</dbReference>
<keyword evidence="14" id="KW-0256">Endoplasmic reticulum</keyword>
<dbReference type="SMART" id="SM00305">
    <property type="entry name" value="HintC"/>
    <property type="match status" value="1"/>
</dbReference>
<dbReference type="Gene3D" id="2.170.16.10">
    <property type="entry name" value="Hedgehog/Intein (Hint) domain"/>
    <property type="match status" value="1"/>
</dbReference>
<keyword evidence="5" id="KW-0808">Transferase</keyword>
<evidence type="ECO:0000256" key="12">
    <source>
        <dbReference type="ARBA" id="ARBA00023139"/>
    </source>
</evidence>
<dbReference type="SUPFAM" id="SSF51294">
    <property type="entry name" value="Hedgehog/intein (Hint) domain"/>
    <property type="match status" value="1"/>
</dbReference>
<keyword evidence="19" id="KW-1185">Reference proteome</keyword>
<dbReference type="Proteomes" id="UP001163046">
    <property type="component" value="Unassembled WGS sequence"/>
</dbReference>
<comment type="similarity">
    <text evidence="1 14">Belongs to the hedgehog family.</text>
</comment>
<dbReference type="GO" id="GO:0016740">
    <property type="term" value="F:transferase activity"/>
    <property type="evidence" value="ECO:0007669"/>
    <property type="project" value="UniProtKB-KW"/>
</dbReference>
<name>A0A9W9YBG8_9CNID</name>
<evidence type="ECO:0000256" key="6">
    <source>
        <dbReference type="ARBA" id="ARBA00022723"/>
    </source>
</evidence>
<evidence type="ECO:0000256" key="3">
    <source>
        <dbReference type="ARBA" id="ARBA00022475"/>
    </source>
</evidence>
<dbReference type="Gene3D" id="3.30.1380.10">
    <property type="match status" value="1"/>
</dbReference>
<comment type="function">
    <molecule>Protein hedgehog</molecule>
    <text evidence="14">The C-terminal part of the hedgehog protein precursor displays an autoproteolysis activity that results in the cleavage of the full-length protein into two parts (N-product and C-product). In addition, the C-terminal part displays a cholesterol transferase activity that results by the covalent attachment of a cholesterol moiety to the C-terminal of the newly generated N-product.</text>
</comment>
<keyword evidence="3 14" id="KW-1003">Cell membrane</keyword>
<evidence type="ECO:0000256" key="8">
    <source>
        <dbReference type="ARBA" id="ARBA00022801"/>
    </source>
</evidence>
<gene>
    <name evidence="18" type="ORF">OS493_020048</name>
</gene>
<dbReference type="EMBL" id="MU827789">
    <property type="protein sequence ID" value="KAJ7331263.1"/>
    <property type="molecule type" value="Genomic_DNA"/>
</dbReference>
<accession>A0A9W9YBG8</accession>
<evidence type="ECO:0000256" key="14">
    <source>
        <dbReference type="RuleBase" id="RU280812"/>
    </source>
</evidence>
<dbReference type="GO" id="GO:0005886">
    <property type="term" value="C:plasma membrane"/>
    <property type="evidence" value="ECO:0007669"/>
    <property type="project" value="UniProtKB-SubCell"/>
</dbReference>
<comment type="function">
    <molecule>Protein hedgehog N-product</molecule>
    <text evidence="14">The dually lipidated hedgehog protein N-product is a morphogen which is essential for a variety of patterning events during development.</text>
</comment>
<dbReference type="GO" id="GO:0008233">
    <property type="term" value="F:peptidase activity"/>
    <property type="evidence" value="ECO:0007669"/>
    <property type="project" value="UniProtKB-UniRule"/>
</dbReference>
<dbReference type="GO" id="GO:0010468">
    <property type="term" value="P:regulation of gene expression"/>
    <property type="evidence" value="ECO:0007669"/>
    <property type="project" value="TreeGrafter"/>
</dbReference>
<keyword evidence="7 14" id="KW-0732">Signal</keyword>
<evidence type="ECO:0000256" key="15">
    <source>
        <dbReference type="SAM" id="Phobius"/>
    </source>
</evidence>
<dbReference type="PANTHER" id="PTHR11889:SF31">
    <property type="entry name" value="PROTEIN HEDGEHOG"/>
    <property type="match status" value="1"/>
</dbReference>
<dbReference type="CDD" id="cd00081">
    <property type="entry name" value="Hint"/>
    <property type="match status" value="1"/>
</dbReference>
<keyword evidence="6" id="KW-0479">Metal-binding</keyword>
<keyword evidence="4 14" id="KW-0645">Protease</keyword>
<comment type="subcellular location">
    <molecule>Protein hedgehog N-product</molecule>
    <subcellularLocation>
        <location evidence="14">Cell membrane</location>
        <topology evidence="14">Lipid-anchor</topology>
    </subcellularLocation>
</comment>
<dbReference type="Pfam" id="PF01085">
    <property type="entry name" value="HH_signal"/>
    <property type="match status" value="1"/>
</dbReference>
<keyword evidence="8 14" id="KW-0378">Hydrolase</keyword>
<protein>
    <recommendedName>
        <fullName evidence="14">Hedgehog protein</fullName>
    </recommendedName>
</protein>
<dbReference type="InterPro" id="IPR050387">
    <property type="entry name" value="Hedgehog_Signaling"/>
</dbReference>
<evidence type="ECO:0000313" key="19">
    <source>
        <dbReference type="Proteomes" id="UP001163046"/>
    </source>
</evidence>
<dbReference type="GO" id="GO:0005789">
    <property type="term" value="C:endoplasmic reticulum membrane"/>
    <property type="evidence" value="ECO:0007669"/>
    <property type="project" value="UniProtKB-SubCell"/>
</dbReference>
<dbReference type="SMART" id="SM00306">
    <property type="entry name" value="HintN"/>
    <property type="match status" value="1"/>
</dbReference>
<dbReference type="GO" id="GO:0007267">
    <property type="term" value="P:cell-cell signaling"/>
    <property type="evidence" value="ECO:0007669"/>
    <property type="project" value="InterPro"/>
</dbReference>
<reference evidence="18" key="1">
    <citation type="submission" date="2023-01" db="EMBL/GenBank/DDBJ databases">
        <title>Genome assembly of the deep-sea coral Lophelia pertusa.</title>
        <authorList>
            <person name="Herrera S."/>
            <person name="Cordes E."/>
        </authorList>
    </citation>
    <scope>NUCLEOTIDE SEQUENCE</scope>
    <source>
        <strain evidence="18">USNM1676648</strain>
        <tissue evidence="18">Polyp</tissue>
    </source>
</reference>
<keyword evidence="15" id="KW-1133">Transmembrane helix</keyword>
<keyword evidence="12" id="KW-0564">Palmitate</keyword>
<dbReference type="Pfam" id="PF01079">
    <property type="entry name" value="Hint"/>
    <property type="match status" value="1"/>
</dbReference>
<keyword evidence="15" id="KW-0812">Transmembrane</keyword>
<dbReference type="GO" id="GO:0005113">
    <property type="term" value="F:patched binding"/>
    <property type="evidence" value="ECO:0007669"/>
    <property type="project" value="TreeGrafter"/>
</dbReference>
<dbReference type="InterPro" id="IPR001657">
    <property type="entry name" value="Hedgehog"/>
</dbReference>
<evidence type="ECO:0000256" key="9">
    <source>
        <dbReference type="ARBA" id="ARBA00022813"/>
    </source>
</evidence>
<keyword evidence="10" id="KW-0106">Calcium</keyword>
<dbReference type="GO" id="GO:0007224">
    <property type="term" value="P:smoothened signaling pathway"/>
    <property type="evidence" value="ECO:0007669"/>
    <property type="project" value="TreeGrafter"/>
</dbReference>
<evidence type="ECO:0000256" key="10">
    <source>
        <dbReference type="ARBA" id="ARBA00022837"/>
    </source>
</evidence>
<dbReference type="InterPro" id="IPR003586">
    <property type="entry name" value="Hint_dom_C"/>
</dbReference>
<evidence type="ECO:0000256" key="4">
    <source>
        <dbReference type="ARBA" id="ARBA00022670"/>
    </source>
</evidence>
<evidence type="ECO:0000259" key="17">
    <source>
        <dbReference type="SMART" id="SM00306"/>
    </source>
</evidence>
<keyword evidence="14" id="KW-0333">Golgi apparatus</keyword>
<proteinExistence type="inferred from homology"/>
<sequence>MRNCPFPYVSLRRPLPGVSKLYFILIIVASACACGPGPNTSNIRRNNTPMKFRQRIPDVEETSMVASGKYIGRVRRNELKENYNTDIVFRNDEKNDDDRRMTKNCKDKLDILATAVKAKWGVKLRVIDAYDLDYEGMKKHHHGRHSLHHEGRAVDLATEDKDKAKYPYLGRMAIDAGFDWVFYATKSYIHASVKTDEDAAEEDETMSCFPETASVHLEGGGTKTMKELQIGDKVASMDAIGHIGYSKVVTFLDIKPNSSSTYISIQTTNPAAEVAITESHLIYQLNKHALLETARFARDLKVGDFVYVRNGAALEKFTAGRVVSVKRSTRKGAYAPLTETGNIVVDNILCSCYAVISDQRLAHWSFTPLRWAEWLFPGIAAHNSQGMHWYAQFLHNIYTSWNFIGADDS</sequence>
<dbReference type="InterPro" id="IPR000320">
    <property type="entry name" value="Hedgehog_signalling_dom"/>
</dbReference>
<dbReference type="InterPro" id="IPR003587">
    <property type="entry name" value="Hint_dom_N"/>
</dbReference>
<dbReference type="AlphaFoldDB" id="A0A9W9YBG8"/>
<dbReference type="GO" id="GO:0016540">
    <property type="term" value="P:protein autoprocessing"/>
    <property type="evidence" value="ECO:0007669"/>
    <property type="project" value="InterPro"/>
</dbReference>
<dbReference type="GO" id="GO:0000139">
    <property type="term" value="C:Golgi membrane"/>
    <property type="evidence" value="ECO:0007669"/>
    <property type="project" value="UniProtKB-SubCell"/>
</dbReference>
<evidence type="ECO:0000256" key="13">
    <source>
        <dbReference type="ARBA" id="ARBA00023288"/>
    </source>
</evidence>
<comment type="caution">
    <text evidence="18">The sequence shown here is derived from an EMBL/GenBank/DDBJ whole genome shotgun (WGS) entry which is preliminary data.</text>
</comment>
<dbReference type="InterPro" id="IPR036844">
    <property type="entry name" value="Hint_dom_sf"/>
</dbReference>
<dbReference type="InterPro" id="IPR001767">
    <property type="entry name" value="Hedgehog_Hint"/>
</dbReference>
<feature type="domain" description="Hint" evidence="16">
    <location>
        <begin position="314"/>
        <end position="358"/>
    </location>
</feature>
<dbReference type="GO" id="GO:0005509">
    <property type="term" value="F:calcium ion binding"/>
    <property type="evidence" value="ECO:0007669"/>
    <property type="project" value="TreeGrafter"/>
</dbReference>
<evidence type="ECO:0000256" key="7">
    <source>
        <dbReference type="ARBA" id="ARBA00022729"/>
    </source>
</evidence>
<feature type="domain" description="Hint" evidence="17">
    <location>
        <begin position="206"/>
        <end position="310"/>
    </location>
</feature>
<keyword evidence="2 14" id="KW-0217">Developmental protein</keyword>
<dbReference type="OrthoDB" id="5212at2759"/>
<comment type="subcellular location">
    <molecule>Sonic hedgehog protein</molecule>
    <subcellularLocation>
        <location evidence="14">Endoplasmic reticulum membrane</location>
    </subcellularLocation>
    <subcellularLocation>
        <location evidence="14">Golgi apparatus membrane</location>
    </subcellularLocation>
</comment>
<keyword evidence="13" id="KW-0449">Lipoprotein</keyword>
<dbReference type="GO" id="GO:0001708">
    <property type="term" value="P:cell fate specification"/>
    <property type="evidence" value="ECO:0007669"/>
    <property type="project" value="TreeGrafter"/>
</dbReference>
<evidence type="ECO:0000259" key="16">
    <source>
        <dbReference type="SMART" id="SM00305"/>
    </source>
</evidence>
<dbReference type="FunFam" id="2.170.16.10:FF:000001">
    <property type="entry name" value="Indian hedgehog"/>
    <property type="match status" value="1"/>
</dbReference>
<feature type="transmembrane region" description="Helical" evidence="15">
    <location>
        <begin position="21"/>
        <end position="38"/>
    </location>
</feature>
<evidence type="ECO:0000313" key="18">
    <source>
        <dbReference type="EMBL" id="KAJ7331263.1"/>
    </source>
</evidence>
<evidence type="ECO:0000256" key="5">
    <source>
        <dbReference type="ARBA" id="ARBA00022679"/>
    </source>
</evidence>
<dbReference type="InterPro" id="IPR009045">
    <property type="entry name" value="Zn_M74/Hedgehog-like"/>
</dbReference>